<dbReference type="Proteomes" id="UP000008909">
    <property type="component" value="Unassembled WGS sequence"/>
</dbReference>
<keyword evidence="2" id="KW-1185">Reference proteome</keyword>
<proteinExistence type="predicted"/>
<dbReference type="EMBL" id="DF144142">
    <property type="protein sequence ID" value="GAA56042.1"/>
    <property type="molecule type" value="Genomic_DNA"/>
</dbReference>
<gene>
    <name evidence="1" type="ORF">CLF_109730</name>
</gene>
<name>G7YSW2_CLOSI</name>
<reference key="2">
    <citation type="submission" date="2011-10" db="EMBL/GenBank/DDBJ databases">
        <title>The genome and transcriptome sequence of Clonorchis sinensis provide insights into the carcinogenic liver fluke.</title>
        <authorList>
            <person name="Wang X."/>
            <person name="Huang Y."/>
            <person name="Chen W."/>
            <person name="Liu H."/>
            <person name="Guo L."/>
            <person name="Chen Y."/>
            <person name="Luo F."/>
            <person name="Zhou W."/>
            <person name="Sun J."/>
            <person name="Mao Q."/>
            <person name="Liang P."/>
            <person name="Zhou C."/>
            <person name="Tian Y."/>
            <person name="Men J."/>
            <person name="Lv X."/>
            <person name="Huang L."/>
            <person name="Zhou J."/>
            <person name="Hu Y."/>
            <person name="Li R."/>
            <person name="Zhang F."/>
            <person name="Lei H."/>
            <person name="Li X."/>
            <person name="Hu X."/>
            <person name="Liang C."/>
            <person name="Xu J."/>
            <person name="Wu Z."/>
            <person name="Yu X."/>
        </authorList>
    </citation>
    <scope>NUCLEOTIDE SEQUENCE</scope>
    <source>
        <strain>Henan</strain>
    </source>
</reference>
<sequence>ENDVCMLHIDKAFVGCLKTGVQKTNEPPCALNGPKNILNSCRSQFVTIPWRIVATITIPKRLNQDVRVRGCPRNQVRRSDDATGTYMFPKISIWRFQSYEYVLAIAGCNEDSHSYAPSAGEFRQRRTRPSSAVAKVTFGSYGERKLLNDKEKPDPGSLGESLDPVCVQVNLRFGEASGAQTNRTRGFS</sequence>
<evidence type="ECO:0000313" key="1">
    <source>
        <dbReference type="EMBL" id="GAA56042.1"/>
    </source>
</evidence>
<accession>G7YSW2</accession>
<feature type="non-terminal residue" evidence="1">
    <location>
        <position position="1"/>
    </location>
</feature>
<dbReference type="AlphaFoldDB" id="G7YSW2"/>
<organism evidence="1 2">
    <name type="scientific">Clonorchis sinensis</name>
    <name type="common">Chinese liver fluke</name>
    <dbReference type="NCBI Taxonomy" id="79923"/>
    <lineage>
        <taxon>Eukaryota</taxon>
        <taxon>Metazoa</taxon>
        <taxon>Spiralia</taxon>
        <taxon>Lophotrochozoa</taxon>
        <taxon>Platyhelminthes</taxon>
        <taxon>Trematoda</taxon>
        <taxon>Digenea</taxon>
        <taxon>Opisthorchiida</taxon>
        <taxon>Opisthorchiata</taxon>
        <taxon>Opisthorchiidae</taxon>
        <taxon>Clonorchis</taxon>
    </lineage>
</organism>
<reference evidence="1" key="1">
    <citation type="journal article" date="2011" name="Genome Biol.">
        <title>The draft genome of the carcinogenic human liver fluke Clonorchis sinensis.</title>
        <authorList>
            <person name="Wang X."/>
            <person name="Chen W."/>
            <person name="Huang Y."/>
            <person name="Sun J."/>
            <person name="Men J."/>
            <person name="Liu H."/>
            <person name="Luo F."/>
            <person name="Guo L."/>
            <person name="Lv X."/>
            <person name="Deng C."/>
            <person name="Zhou C."/>
            <person name="Fan Y."/>
            <person name="Li X."/>
            <person name="Huang L."/>
            <person name="Hu Y."/>
            <person name="Liang C."/>
            <person name="Hu X."/>
            <person name="Xu J."/>
            <person name="Yu X."/>
        </authorList>
    </citation>
    <scope>NUCLEOTIDE SEQUENCE [LARGE SCALE GENOMIC DNA]</scope>
    <source>
        <strain evidence="1">Henan</strain>
    </source>
</reference>
<evidence type="ECO:0000313" key="2">
    <source>
        <dbReference type="Proteomes" id="UP000008909"/>
    </source>
</evidence>
<protein>
    <submittedName>
        <fullName evidence="1">Uncharacterized protein</fullName>
    </submittedName>
</protein>